<dbReference type="EMBL" id="JACGCM010002779">
    <property type="protein sequence ID" value="KAF6135771.1"/>
    <property type="molecule type" value="Genomic_DNA"/>
</dbReference>
<organism evidence="1 2">
    <name type="scientific">Kingdonia uniflora</name>
    <dbReference type="NCBI Taxonomy" id="39325"/>
    <lineage>
        <taxon>Eukaryota</taxon>
        <taxon>Viridiplantae</taxon>
        <taxon>Streptophyta</taxon>
        <taxon>Embryophyta</taxon>
        <taxon>Tracheophyta</taxon>
        <taxon>Spermatophyta</taxon>
        <taxon>Magnoliopsida</taxon>
        <taxon>Ranunculales</taxon>
        <taxon>Circaeasteraceae</taxon>
        <taxon>Kingdonia</taxon>
    </lineage>
</organism>
<dbReference type="Proteomes" id="UP000541444">
    <property type="component" value="Unassembled WGS sequence"/>
</dbReference>
<dbReference type="OrthoDB" id="10551656at2759"/>
<gene>
    <name evidence="1" type="ORF">GIB67_028627</name>
</gene>
<sequence>MATITVFTIANTYGDYIRSGWRNILDCILRLHKLGLLPACVTNDVADDSDISVESGPGKLLTNSLLSAAQMPSSTLFSQLLCHVHL</sequence>
<name>A0A7J7KZG8_9MAGN</name>
<evidence type="ECO:0000313" key="1">
    <source>
        <dbReference type="EMBL" id="KAF6135771.1"/>
    </source>
</evidence>
<keyword evidence="2" id="KW-1185">Reference proteome</keyword>
<protein>
    <submittedName>
        <fullName evidence="1">Uncharacterized protein</fullName>
    </submittedName>
</protein>
<comment type="caution">
    <text evidence="1">The sequence shown here is derived from an EMBL/GenBank/DDBJ whole genome shotgun (WGS) entry which is preliminary data.</text>
</comment>
<evidence type="ECO:0000313" key="2">
    <source>
        <dbReference type="Proteomes" id="UP000541444"/>
    </source>
</evidence>
<dbReference type="AlphaFoldDB" id="A0A7J7KZG8"/>
<accession>A0A7J7KZG8</accession>
<proteinExistence type="predicted"/>
<reference evidence="1 2" key="1">
    <citation type="journal article" date="2020" name="IScience">
        <title>Genome Sequencing of the Endangered Kingdonia uniflora (Circaeasteraceae, Ranunculales) Reveals Potential Mechanisms of Evolutionary Specialization.</title>
        <authorList>
            <person name="Sun Y."/>
            <person name="Deng T."/>
            <person name="Zhang A."/>
            <person name="Moore M.J."/>
            <person name="Landis J.B."/>
            <person name="Lin N."/>
            <person name="Zhang H."/>
            <person name="Zhang X."/>
            <person name="Huang J."/>
            <person name="Zhang X."/>
            <person name="Sun H."/>
            <person name="Wang H."/>
        </authorList>
    </citation>
    <scope>NUCLEOTIDE SEQUENCE [LARGE SCALE GENOMIC DNA]</scope>
    <source>
        <strain evidence="1">TB1705</strain>
        <tissue evidence="1">Leaf</tissue>
    </source>
</reference>